<protein>
    <submittedName>
        <fullName evidence="2">Uncharacterized protein</fullName>
    </submittedName>
</protein>
<dbReference type="EMBL" id="JAQHRD010000006">
    <property type="protein sequence ID" value="KAJ6439639.1"/>
    <property type="molecule type" value="Genomic_DNA"/>
</dbReference>
<keyword evidence="3" id="KW-1185">Reference proteome</keyword>
<feature type="region of interest" description="Disordered" evidence="1">
    <location>
        <begin position="13"/>
        <end position="64"/>
    </location>
</feature>
<reference evidence="2" key="1">
    <citation type="submission" date="2023-01" db="EMBL/GenBank/DDBJ databases">
        <title>The growth and conidiation of Purpureocillium lavendulum are regulated by nitrogen source and histone H3K14 acetylation.</title>
        <authorList>
            <person name="Tang P."/>
            <person name="Han J."/>
            <person name="Zhang C."/>
            <person name="Tang P."/>
            <person name="Qi F."/>
            <person name="Zhang K."/>
            <person name="Liang L."/>
        </authorList>
    </citation>
    <scope>NUCLEOTIDE SEQUENCE</scope>
    <source>
        <strain evidence="2">YMF1.00683</strain>
    </source>
</reference>
<feature type="compositionally biased region" description="Polar residues" evidence="1">
    <location>
        <begin position="38"/>
        <end position="47"/>
    </location>
</feature>
<evidence type="ECO:0000313" key="3">
    <source>
        <dbReference type="Proteomes" id="UP001163105"/>
    </source>
</evidence>
<evidence type="ECO:0000256" key="1">
    <source>
        <dbReference type="SAM" id="MobiDB-lite"/>
    </source>
</evidence>
<gene>
    <name evidence="2" type="ORF">O9K51_07529</name>
</gene>
<feature type="compositionally biased region" description="Basic and acidic residues" evidence="1">
    <location>
        <begin position="48"/>
        <end position="64"/>
    </location>
</feature>
<organism evidence="2 3">
    <name type="scientific">Purpureocillium lavendulum</name>
    <dbReference type="NCBI Taxonomy" id="1247861"/>
    <lineage>
        <taxon>Eukaryota</taxon>
        <taxon>Fungi</taxon>
        <taxon>Dikarya</taxon>
        <taxon>Ascomycota</taxon>
        <taxon>Pezizomycotina</taxon>
        <taxon>Sordariomycetes</taxon>
        <taxon>Hypocreomycetidae</taxon>
        <taxon>Hypocreales</taxon>
        <taxon>Ophiocordycipitaceae</taxon>
        <taxon>Purpureocillium</taxon>
    </lineage>
</organism>
<comment type="caution">
    <text evidence="2">The sequence shown here is derived from an EMBL/GenBank/DDBJ whole genome shotgun (WGS) entry which is preliminary data.</text>
</comment>
<sequence>MFRHQAANVCIMNGPEHGVSCGPNERKEMVAADDSPPSVGSSHQTKATGERRQELETELRWAAG</sequence>
<accession>A0AB34FLP0</accession>
<evidence type="ECO:0000313" key="2">
    <source>
        <dbReference type="EMBL" id="KAJ6439639.1"/>
    </source>
</evidence>
<name>A0AB34FLP0_9HYPO</name>
<proteinExistence type="predicted"/>
<dbReference type="AlphaFoldDB" id="A0AB34FLP0"/>
<dbReference type="Proteomes" id="UP001163105">
    <property type="component" value="Unassembled WGS sequence"/>
</dbReference>